<proteinExistence type="predicted"/>
<organism evidence="2 3">
    <name type="scientific">Serpentinimonas raichei</name>
    <dbReference type="NCBI Taxonomy" id="1458425"/>
    <lineage>
        <taxon>Bacteria</taxon>
        <taxon>Pseudomonadati</taxon>
        <taxon>Pseudomonadota</taxon>
        <taxon>Betaproteobacteria</taxon>
        <taxon>Burkholderiales</taxon>
        <taxon>Comamonadaceae</taxon>
        <taxon>Serpentinimonas</taxon>
    </lineage>
</organism>
<evidence type="ECO:0000259" key="1">
    <source>
        <dbReference type="Pfam" id="PF00899"/>
    </source>
</evidence>
<evidence type="ECO:0000313" key="3">
    <source>
        <dbReference type="Proteomes" id="UP000067461"/>
    </source>
</evidence>
<evidence type="ECO:0000313" key="2">
    <source>
        <dbReference type="EMBL" id="BAO80657.1"/>
    </source>
</evidence>
<dbReference type="GO" id="GO:0061504">
    <property type="term" value="P:cyclic threonylcarbamoyladenosine biosynthetic process"/>
    <property type="evidence" value="ECO:0007669"/>
    <property type="project" value="TreeGrafter"/>
</dbReference>
<dbReference type="Pfam" id="PF00899">
    <property type="entry name" value="ThiF"/>
    <property type="match status" value="1"/>
</dbReference>
<reference evidence="2 3" key="1">
    <citation type="journal article" date="2014" name="Nat. Commun.">
        <title>Physiological and genomic features of highly alkaliphilic hydrogen-utilizing Betaproteobacteria from a continental serpentinizing site.</title>
        <authorList>
            <person name="Suzuki S."/>
            <person name="Kuenen J.G."/>
            <person name="Schipper K."/>
            <person name="van der Velde S."/>
            <person name="Ishii S."/>
            <person name="Wu A."/>
            <person name="Sorokin D.Y."/>
            <person name="Tenney A."/>
            <person name="Meng X.Y."/>
            <person name="Morrill P.L."/>
            <person name="Kamagata Y."/>
            <person name="Muyzer G."/>
            <person name="Nealson K.H."/>
        </authorList>
    </citation>
    <scope>NUCLEOTIDE SEQUENCE [LARGE SCALE GENOMIC DNA]</scope>
    <source>
        <strain evidence="2 3">A1</strain>
    </source>
</reference>
<dbReference type="InterPro" id="IPR000594">
    <property type="entry name" value="ThiF_NAD_FAD-bd"/>
</dbReference>
<dbReference type="Gene3D" id="3.40.50.720">
    <property type="entry name" value="NAD(P)-binding Rossmann-like Domain"/>
    <property type="match status" value="1"/>
</dbReference>
<dbReference type="InterPro" id="IPR035985">
    <property type="entry name" value="Ubiquitin-activating_enz"/>
</dbReference>
<dbReference type="STRING" id="1458425.SRAA_0803"/>
<feature type="domain" description="THIF-type NAD/FAD binding fold" evidence="1">
    <location>
        <begin position="30"/>
        <end position="272"/>
    </location>
</feature>
<dbReference type="SUPFAM" id="SSF69572">
    <property type="entry name" value="Activating enzymes of the ubiquitin-like proteins"/>
    <property type="match status" value="1"/>
</dbReference>
<dbReference type="PANTHER" id="PTHR43267:SF1">
    <property type="entry name" value="TRNA THREONYLCARBAMOYLADENOSINE DEHYDRATASE"/>
    <property type="match status" value="1"/>
</dbReference>
<dbReference type="AlphaFoldDB" id="A0A060NHM9"/>
<dbReference type="GO" id="GO:0061503">
    <property type="term" value="F:tRNA threonylcarbamoyladenosine dehydratase"/>
    <property type="evidence" value="ECO:0007669"/>
    <property type="project" value="TreeGrafter"/>
</dbReference>
<name>A0A060NHM9_9BURK</name>
<protein>
    <submittedName>
        <fullName evidence="2">Dinucleotide-utilizing enzymes involved in molybdopterin and thiamine biosynthesis family 1</fullName>
    </submittedName>
</protein>
<keyword evidence="3" id="KW-1185">Reference proteome</keyword>
<dbReference type="HOGENOM" id="CLU_013325_4_0_4"/>
<dbReference type="CDD" id="cd00755">
    <property type="entry name" value="YgdL_like"/>
    <property type="match status" value="1"/>
</dbReference>
<dbReference type="OrthoDB" id="9804150at2"/>
<dbReference type="Proteomes" id="UP000067461">
    <property type="component" value="Chromosome"/>
</dbReference>
<dbReference type="GO" id="GO:0008641">
    <property type="term" value="F:ubiquitin-like modifier activating enzyme activity"/>
    <property type="evidence" value="ECO:0007669"/>
    <property type="project" value="InterPro"/>
</dbReference>
<dbReference type="InterPro" id="IPR045886">
    <property type="entry name" value="ThiF/MoeB/HesA"/>
</dbReference>
<dbReference type="RefSeq" id="WP_045531127.1">
    <property type="nucleotide sequence ID" value="NZ_AP014568.1"/>
</dbReference>
<dbReference type="KEGG" id="cbaa:SRAA_0803"/>
<dbReference type="PANTHER" id="PTHR43267">
    <property type="entry name" value="TRNA THREONYLCARBAMOYLADENOSINE DEHYDRATASE"/>
    <property type="match status" value="1"/>
</dbReference>
<dbReference type="EMBL" id="AP014568">
    <property type="protein sequence ID" value="BAO80657.1"/>
    <property type="molecule type" value="Genomic_DNA"/>
</dbReference>
<accession>A0A060NHM9</accession>
<gene>
    <name evidence="2" type="ORF">SRAA_0803</name>
</gene>
<sequence length="286" mass="29925">MLEAAPPSTADSAQEPFEGFERRFGGLRRLYGSVGAQRIFDAHVVVVGIGGVGSWAAEALARSGVGRLTLIDLDHLAESNINRQLHALTDTLGQSKVLAMQQRIAQINPAAQVHALDEFVTPANWGALMQQIEACNGSPLALIDACDQRSAKETLAAWALQAPLHFITCGAAGGKRQAHRIEVADLSSTTHDPLLARLRARLRQAHAATARGPMGLACVFSREPVASPDPSCAVPGAGDGSLNCHGYGSSVAVTAGFGMVAAGWTLERIATAAAPKKSQTVPKRAT</sequence>